<dbReference type="RefSeq" id="WP_308283271.1">
    <property type="nucleotide sequence ID" value="NZ_BNEK01000005.1"/>
</dbReference>
<dbReference type="InterPro" id="IPR050204">
    <property type="entry name" value="AraC_XylS_family_regulators"/>
</dbReference>
<dbReference type="InterPro" id="IPR018062">
    <property type="entry name" value="HTH_AraC-typ_CS"/>
</dbReference>
<dbReference type="PROSITE" id="PS01124">
    <property type="entry name" value="HTH_ARAC_FAMILY_2"/>
    <property type="match status" value="1"/>
</dbReference>
<protein>
    <recommendedName>
        <fullName evidence="4">HTH araC/xylS-type domain-containing protein</fullName>
    </recommendedName>
</protein>
<organism evidence="5 6">
    <name type="scientific">Streptomyces hygroscopicus</name>
    <dbReference type="NCBI Taxonomy" id="1912"/>
    <lineage>
        <taxon>Bacteria</taxon>
        <taxon>Bacillati</taxon>
        <taxon>Actinomycetota</taxon>
        <taxon>Actinomycetes</taxon>
        <taxon>Kitasatosporales</taxon>
        <taxon>Streptomycetaceae</taxon>
        <taxon>Streptomyces</taxon>
        <taxon>Streptomyces violaceusniger group</taxon>
    </lineage>
</organism>
<keyword evidence="3" id="KW-0804">Transcription</keyword>
<keyword evidence="2" id="KW-0238">DNA-binding</keyword>
<feature type="domain" description="HTH araC/xylS-type" evidence="4">
    <location>
        <begin position="226"/>
        <end position="327"/>
    </location>
</feature>
<comment type="caution">
    <text evidence="5">The sequence shown here is derived from an EMBL/GenBank/DDBJ whole genome shotgun (WGS) entry which is preliminary data.</text>
</comment>
<dbReference type="PANTHER" id="PTHR46796:SF12">
    <property type="entry name" value="HTH-TYPE DNA-BINDING TRANSCRIPTIONAL ACTIVATOR EUTR"/>
    <property type="match status" value="1"/>
</dbReference>
<gene>
    <name evidence="5" type="ORF">TPA0910_49350</name>
</gene>
<dbReference type="InterPro" id="IPR018060">
    <property type="entry name" value="HTH_AraC"/>
</dbReference>
<dbReference type="Pfam" id="PF12833">
    <property type="entry name" value="HTH_18"/>
    <property type="match status" value="1"/>
</dbReference>
<dbReference type="EMBL" id="BNEK01000005">
    <property type="protein sequence ID" value="GHJ30502.1"/>
    <property type="molecule type" value="Genomic_DNA"/>
</dbReference>
<evidence type="ECO:0000313" key="5">
    <source>
        <dbReference type="EMBL" id="GHJ30502.1"/>
    </source>
</evidence>
<accession>A0ABQ3U4F6</accession>
<evidence type="ECO:0000256" key="1">
    <source>
        <dbReference type="ARBA" id="ARBA00023015"/>
    </source>
</evidence>
<sequence>MTHGLEGEVTLGTLVFDSDDLEETEDFLCRAYARMRIGSGTPDASRARIRRQTLASISVDELDLDFDMSYAVSPLGKICLCVVHDGTIEDHVFPGVEDAFGPGDVVSFAPPDLPYSGRIRAARYNITMLDPALLSQVAATVDQRTPQPVRLTGHRPHSAAAARHLRQTIGYLRDHALADPAIAEQPLIRTTVSQLLAGSVLAAFPSTALTDPTGPDRNDAHAGTLHRALTYIDDHADQPITVADIAAAAHVSIRAVQYAFRRHLATTPLAYVRRVRLAHAHHDLATAGPQTATVTGIAARWGFFHPARFAALYRETYGTTPSATLRG</sequence>
<evidence type="ECO:0000313" key="6">
    <source>
        <dbReference type="Proteomes" id="UP001054854"/>
    </source>
</evidence>
<dbReference type="InterPro" id="IPR009057">
    <property type="entry name" value="Homeodomain-like_sf"/>
</dbReference>
<name>A0ABQ3U4F6_STRHY</name>
<evidence type="ECO:0000256" key="2">
    <source>
        <dbReference type="ARBA" id="ARBA00023125"/>
    </source>
</evidence>
<evidence type="ECO:0000256" key="3">
    <source>
        <dbReference type="ARBA" id="ARBA00023163"/>
    </source>
</evidence>
<proteinExistence type="predicted"/>
<keyword evidence="6" id="KW-1185">Reference proteome</keyword>
<dbReference type="PANTHER" id="PTHR46796">
    <property type="entry name" value="HTH-TYPE TRANSCRIPTIONAL ACTIVATOR RHAS-RELATED"/>
    <property type="match status" value="1"/>
</dbReference>
<dbReference type="PROSITE" id="PS00041">
    <property type="entry name" value="HTH_ARAC_FAMILY_1"/>
    <property type="match status" value="1"/>
</dbReference>
<dbReference type="SUPFAM" id="SSF46689">
    <property type="entry name" value="Homeodomain-like"/>
    <property type="match status" value="2"/>
</dbReference>
<evidence type="ECO:0000259" key="4">
    <source>
        <dbReference type="PROSITE" id="PS01124"/>
    </source>
</evidence>
<dbReference type="SMART" id="SM00342">
    <property type="entry name" value="HTH_ARAC"/>
    <property type="match status" value="1"/>
</dbReference>
<dbReference type="Proteomes" id="UP001054854">
    <property type="component" value="Unassembled WGS sequence"/>
</dbReference>
<dbReference type="Gene3D" id="1.10.10.60">
    <property type="entry name" value="Homeodomain-like"/>
    <property type="match status" value="1"/>
</dbReference>
<keyword evidence="1" id="KW-0805">Transcription regulation</keyword>
<reference evidence="5" key="1">
    <citation type="submission" date="2024-05" db="EMBL/GenBank/DDBJ databases">
        <title>Whole genome shotgun sequence of Streptomyces hygroscopicus NBRC 113678.</title>
        <authorList>
            <person name="Komaki H."/>
            <person name="Tamura T."/>
        </authorList>
    </citation>
    <scope>NUCLEOTIDE SEQUENCE</scope>
    <source>
        <strain evidence="5">N11-34</strain>
    </source>
</reference>